<reference evidence="2" key="1">
    <citation type="submission" date="2021-01" db="EMBL/GenBank/DDBJ databases">
        <authorList>
            <person name="Corre E."/>
            <person name="Pelletier E."/>
            <person name="Niang G."/>
            <person name="Scheremetjew M."/>
            <person name="Finn R."/>
            <person name="Kale V."/>
            <person name="Holt S."/>
            <person name="Cochrane G."/>
            <person name="Meng A."/>
            <person name="Brown T."/>
            <person name="Cohen L."/>
        </authorList>
    </citation>
    <scope>NUCLEOTIDE SEQUENCE</scope>
    <source>
        <strain evidence="2">PLY182g</strain>
    </source>
</reference>
<dbReference type="SUPFAM" id="SSF56112">
    <property type="entry name" value="Protein kinase-like (PK-like)"/>
    <property type="match status" value="1"/>
</dbReference>
<dbReference type="InterPro" id="IPR001245">
    <property type="entry name" value="Ser-Thr/Tyr_kinase_cat_dom"/>
</dbReference>
<dbReference type="PROSITE" id="PS50011">
    <property type="entry name" value="PROTEIN_KINASE_DOM"/>
    <property type="match status" value="1"/>
</dbReference>
<evidence type="ECO:0000259" key="1">
    <source>
        <dbReference type="PROSITE" id="PS50011"/>
    </source>
</evidence>
<feature type="domain" description="Protein kinase" evidence="1">
    <location>
        <begin position="1"/>
        <end position="96"/>
    </location>
</feature>
<gene>
    <name evidence="2" type="ORF">CPEL01642_LOCUS19944</name>
</gene>
<organism evidence="2">
    <name type="scientific">Coccolithus braarudii</name>
    <dbReference type="NCBI Taxonomy" id="221442"/>
    <lineage>
        <taxon>Eukaryota</taxon>
        <taxon>Haptista</taxon>
        <taxon>Haptophyta</taxon>
        <taxon>Prymnesiophyceae</taxon>
        <taxon>Coccolithales</taxon>
        <taxon>Coccolithaceae</taxon>
        <taxon>Coccolithus</taxon>
    </lineage>
</organism>
<dbReference type="InterPro" id="IPR011009">
    <property type="entry name" value="Kinase-like_dom_sf"/>
</dbReference>
<proteinExistence type="predicted"/>
<name>A0A7S0LPY0_9EUKA</name>
<dbReference type="InterPro" id="IPR000719">
    <property type="entry name" value="Prot_kinase_dom"/>
</dbReference>
<accession>A0A7S0LPY0</accession>
<dbReference type="Pfam" id="PF07714">
    <property type="entry name" value="PK_Tyr_Ser-Thr"/>
    <property type="match status" value="1"/>
</dbReference>
<dbReference type="InterPro" id="IPR051681">
    <property type="entry name" value="Ser/Thr_Kinases-Pseudokinases"/>
</dbReference>
<dbReference type="EMBL" id="HBEY01041710">
    <property type="protein sequence ID" value="CAD8616563.1"/>
    <property type="molecule type" value="Transcribed_RNA"/>
</dbReference>
<evidence type="ECO:0000313" key="2">
    <source>
        <dbReference type="EMBL" id="CAD8616563.1"/>
    </source>
</evidence>
<dbReference type="PANTHER" id="PTHR44329:SF289">
    <property type="entry name" value="SERINE_THREONINE-PROTEIN KINASE VIK"/>
    <property type="match status" value="1"/>
</dbReference>
<dbReference type="GO" id="GO:0005524">
    <property type="term" value="F:ATP binding"/>
    <property type="evidence" value="ECO:0007669"/>
    <property type="project" value="InterPro"/>
</dbReference>
<dbReference type="PANTHER" id="PTHR44329">
    <property type="entry name" value="SERINE/THREONINE-PROTEIN KINASE TNNI3K-RELATED"/>
    <property type="match status" value="1"/>
</dbReference>
<sequence length="115" mass="12808">MAPEVALEQPYFTSSEVFSWSIIVWQIVAHELPFDAMGVDEHKEKVAKGGRRPSLSQSKWPEALVTLLGECFEVEASRRPSFEELVPRLQKMHAELDKEAGTQTGESRGGCCSLS</sequence>
<dbReference type="Gene3D" id="1.10.510.10">
    <property type="entry name" value="Transferase(Phosphotransferase) domain 1"/>
    <property type="match status" value="1"/>
</dbReference>
<dbReference type="AlphaFoldDB" id="A0A7S0LPY0"/>
<dbReference type="GO" id="GO:0004674">
    <property type="term" value="F:protein serine/threonine kinase activity"/>
    <property type="evidence" value="ECO:0007669"/>
    <property type="project" value="TreeGrafter"/>
</dbReference>
<protein>
    <recommendedName>
        <fullName evidence="1">Protein kinase domain-containing protein</fullName>
    </recommendedName>
</protein>